<dbReference type="InterPro" id="IPR050721">
    <property type="entry name" value="Trk_Ktr_HKT_K-transport"/>
</dbReference>
<gene>
    <name evidence="4" type="ORF">AsAng_0017890</name>
</gene>
<keyword evidence="5" id="KW-1185">Reference proteome</keyword>
<dbReference type="Gene3D" id="3.40.50.720">
    <property type="entry name" value="NAD(P)-binding Rossmann-like Domain"/>
    <property type="match status" value="1"/>
</dbReference>
<evidence type="ECO:0000256" key="2">
    <source>
        <dbReference type="SAM" id="Phobius"/>
    </source>
</evidence>
<dbReference type="InterPro" id="IPR006037">
    <property type="entry name" value="RCK_C"/>
</dbReference>
<dbReference type="GO" id="GO:0008324">
    <property type="term" value="F:monoatomic cation transmembrane transporter activity"/>
    <property type="evidence" value="ECO:0007669"/>
    <property type="project" value="InterPro"/>
</dbReference>
<reference evidence="4" key="1">
    <citation type="submission" date="2022-09" db="EMBL/GenBank/DDBJ databases">
        <title>Aureispira anguillicida sp. nov., isolated from Leptocephalus of Japanese eel Anguilla japonica.</title>
        <authorList>
            <person name="Yuasa K."/>
            <person name="Mekata T."/>
            <person name="Ikunari K."/>
        </authorList>
    </citation>
    <scope>NUCLEOTIDE SEQUENCE</scope>
    <source>
        <strain evidence="4">EL160426</strain>
    </source>
</reference>
<dbReference type="EMBL" id="AP026867">
    <property type="protein sequence ID" value="BDS11078.1"/>
    <property type="molecule type" value="Genomic_DNA"/>
</dbReference>
<organism evidence="4 5">
    <name type="scientific">Aureispira anguillae</name>
    <dbReference type="NCBI Taxonomy" id="2864201"/>
    <lineage>
        <taxon>Bacteria</taxon>
        <taxon>Pseudomonadati</taxon>
        <taxon>Bacteroidota</taxon>
        <taxon>Saprospiria</taxon>
        <taxon>Saprospirales</taxon>
        <taxon>Saprospiraceae</taxon>
        <taxon>Aureispira</taxon>
    </lineage>
</organism>
<dbReference type="Proteomes" id="UP001060919">
    <property type="component" value="Chromosome"/>
</dbReference>
<dbReference type="PANTHER" id="PTHR43833">
    <property type="entry name" value="POTASSIUM CHANNEL PROTEIN 2-RELATED-RELATED"/>
    <property type="match status" value="1"/>
</dbReference>
<dbReference type="InterPro" id="IPR036291">
    <property type="entry name" value="NAD(P)-bd_dom_sf"/>
</dbReference>
<dbReference type="AlphaFoldDB" id="A0A915YDG5"/>
<evidence type="ECO:0000259" key="3">
    <source>
        <dbReference type="PROSITE" id="PS51201"/>
    </source>
</evidence>
<comment type="subcellular location">
    <subcellularLocation>
        <location evidence="1">Cell membrane</location>
        <topology evidence="1">Multi-pass membrane protein</topology>
    </subcellularLocation>
</comment>
<dbReference type="PROSITE" id="PS51201">
    <property type="entry name" value="RCK_N"/>
    <property type="match status" value="1"/>
</dbReference>
<accession>A0A915YDG5</accession>
<dbReference type="Gene3D" id="3.30.70.1450">
    <property type="entry name" value="Regulator of K+ conductance, C-terminal domain"/>
    <property type="match status" value="1"/>
</dbReference>
<dbReference type="InterPro" id="IPR013099">
    <property type="entry name" value="K_chnl_dom"/>
</dbReference>
<dbReference type="SUPFAM" id="SSF116726">
    <property type="entry name" value="TrkA C-terminal domain-like"/>
    <property type="match status" value="1"/>
</dbReference>
<dbReference type="Gene3D" id="1.10.287.70">
    <property type="match status" value="1"/>
</dbReference>
<dbReference type="KEGG" id="aup:AsAng_0017890"/>
<name>A0A915YDG5_9BACT</name>
<dbReference type="GO" id="GO:0006813">
    <property type="term" value="P:potassium ion transport"/>
    <property type="evidence" value="ECO:0007669"/>
    <property type="project" value="InterPro"/>
</dbReference>
<keyword evidence="2" id="KW-1133">Transmembrane helix</keyword>
<dbReference type="PANTHER" id="PTHR43833:SF9">
    <property type="entry name" value="POTASSIUM CHANNEL PROTEIN YUGO-RELATED"/>
    <property type="match status" value="1"/>
</dbReference>
<dbReference type="InterPro" id="IPR036721">
    <property type="entry name" value="RCK_C_sf"/>
</dbReference>
<keyword evidence="2" id="KW-0812">Transmembrane</keyword>
<proteinExistence type="predicted"/>
<feature type="transmembrane region" description="Helical" evidence="2">
    <location>
        <begin position="80"/>
        <end position="105"/>
    </location>
</feature>
<dbReference type="SUPFAM" id="SSF81324">
    <property type="entry name" value="Voltage-gated potassium channels"/>
    <property type="match status" value="1"/>
</dbReference>
<dbReference type="Pfam" id="PF07885">
    <property type="entry name" value="Ion_trans_2"/>
    <property type="match status" value="1"/>
</dbReference>
<evidence type="ECO:0000313" key="5">
    <source>
        <dbReference type="Proteomes" id="UP001060919"/>
    </source>
</evidence>
<dbReference type="RefSeq" id="WP_264792286.1">
    <property type="nucleotide sequence ID" value="NZ_AP026867.1"/>
</dbReference>
<feature type="transmembrane region" description="Helical" evidence="2">
    <location>
        <begin position="22"/>
        <end position="47"/>
    </location>
</feature>
<keyword evidence="2" id="KW-0472">Membrane</keyword>
<protein>
    <submittedName>
        <fullName evidence="4">NAD-binding protein</fullName>
    </submittedName>
</protein>
<dbReference type="InterPro" id="IPR003148">
    <property type="entry name" value="RCK_N"/>
</dbReference>
<dbReference type="Pfam" id="PF02080">
    <property type="entry name" value="TrkA_C"/>
    <property type="match status" value="1"/>
</dbReference>
<evidence type="ECO:0000313" key="4">
    <source>
        <dbReference type="EMBL" id="BDS11078.1"/>
    </source>
</evidence>
<feature type="domain" description="RCK N-terminal" evidence="3">
    <location>
        <begin position="126"/>
        <end position="243"/>
    </location>
</feature>
<sequence>MLPTGYTRHTVHLKRFERINKYIRNILLAFILLCTTTVIGIVGFMTIDDYTFSEAFYMTIITLSTVGYGEVKPLSPNGQIFTSFLIIFNLGVFAYAISIISNFIIEGELRSFLKDYKMYQKIHKLEDHTIVCGFGRHGRQICEELTKNNLPFVVIEPESKNFEDLRTLKYFFMEGDATSDEMLIDAGIHRAKAVVVTYSENAFNVYTVLTARQLNPKLRIITRATDRAAEKKLMRAGANHVVLTEVIGGFYMATLIHQPNVVEFFSIISNMGDVSIHFKEVHYHEMKREYRDKSILDLSLRSHTGVNIIGVRLLDGNYNVNPKPDVIIRKGMTLVVLGDLNQIKLFKNIIMIDEPPREDPGSHSRY</sequence>
<dbReference type="Pfam" id="PF02254">
    <property type="entry name" value="TrkA_N"/>
    <property type="match status" value="1"/>
</dbReference>
<evidence type="ECO:0000256" key="1">
    <source>
        <dbReference type="ARBA" id="ARBA00004651"/>
    </source>
</evidence>
<dbReference type="SUPFAM" id="SSF51735">
    <property type="entry name" value="NAD(P)-binding Rossmann-fold domains"/>
    <property type="match status" value="1"/>
</dbReference>
<dbReference type="GO" id="GO:0005886">
    <property type="term" value="C:plasma membrane"/>
    <property type="evidence" value="ECO:0007669"/>
    <property type="project" value="UniProtKB-SubCell"/>
</dbReference>